<evidence type="ECO:0000256" key="3">
    <source>
        <dbReference type="ARBA" id="ARBA00022737"/>
    </source>
</evidence>
<feature type="compositionally biased region" description="Basic residues" evidence="7">
    <location>
        <begin position="153"/>
        <end position="162"/>
    </location>
</feature>
<feature type="compositionally biased region" description="Basic and acidic residues" evidence="7">
    <location>
        <begin position="108"/>
        <end position="140"/>
    </location>
</feature>
<feature type="compositionally biased region" description="Polar residues" evidence="7">
    <location>
        <begin position="1"/>
        <end position="12"/>
    </location>
</feature>
<keyword evidence="4" id="KW-0227">DNA damage</keyword>
<dbReference type="InParanoid" id="A0A0G4FCY8"/>
<dbReference type="Proteomes" id="UP000041254">
    <property type="component" value="Unassembled WGS sequence"/>
</dbReference>
<evidence type="ECO:0000256" key="4">
    <source>
        <dbReference type="ARBA" id="ARBA00022763"/>
    </source>
</evidence>
<dbReference type="Pfam" id="PF00400">
    <property type="entry name" value="WD40"/>
    <property type="match status" value="1"/>
</dbReference>
<dbReference type="InterPro" id="IPR036322">
    <property type="entry name" value="WD40_repeat_dom_sf"/>
</dbReference>
<dbReference type="SMART" id="SM00320">
    <property type="entry name" value="WD40"/>
    <property type="match status" value="2"/>
</dbReference>
<evidence type="ECO:0000256" key="6">
    <source>
        <dbReference type="PROSITE-ProRule" id="PRU00221"/>
    </source>
</evidence>
<dbReference type="InterPro" id="IPR050853">
    <property type="entry name" value="WD_repeat_DNA-damage-binding"/>
</dbReference>
<organism evidence="8 9">
    <name type="scientific">Vitrella brassicaformis (strain CCMP3155)</name>
    <dbReference type="NCBI Taxonomy" id="1169540"/>
    <lineage>
        <taxon>Eukaryota</taxon>
        <taxon>Sar</taxon>
        <taxon>Alveolata</taxon>
        <taxon>Colpodellida</taxon>
        <taxon>Vitrellaceae</taxon>
        <taxon>Vitrella</taxon>
    </lineage>
</organism>
<evidence type="ECO:0000256" key="5">
    <source>
        <dbReference type="ARBA" id="ARBA00023125"/>
    </source>
</evidence>
<dbReference type="GO" id="GO:0006974">
    <property type="term" value="P:DNA damage response"/>
    <property type="evidence" value="ECO:0007669"/>
    <property type="project" value="UniProtKB-KW"/>
</dbReference>
<dbReference type="PANTHER" id="PTHR14773:SF0">
    <property type="entry name" value="WD REPEAT-CONTAINING PROTEIN 76"/>
    <property type="match status" value="1"/>
</dbReference>
<dbReference type="STRING" id="1169540.A0A0G4FCY8"/>
<dbReference type="PROSITE" id="PS00678">
    <property type="entry name" value="WD_REPEATS_1"/>
    <property type="match status" value="1"/>
</dbReference>
<dbReference type="GO" id="GO:0005634">
    <property type="term" value="C:nucleus"/>
    <property type="evidence" value="ECO:0007669"/>
    <property type="project" value="TreeGrafter"/>
</dbReference>
<dbReference type="InterPro" id="IPR019775">
    <property type="entry name" value="WD40_repeat_CS"/>
</dbReference>
<dbReference type="InterPro" id="IPR015943">
    <property type="entry name" value="WD40/YVTN_repeat-like_dom_sf"/>
</dbReference>
<dbReference type="OMA" id="PGCACIA"/>
<evidence type="ECO:0000256" key="2">
    <source>
        <dbReference type="ARBA" id="ARBA00022574"/>
    </source>
</evidence>
<dbReference type="GO" id="GO:2000001">
    <property type="term" value="P:regulation of DNA damage checkpoint"/>
    <property type="evidence" value="ECO:0007669"/>
    <property type="project" value="TreeGrafter"/>
</dbReference>
<keyword evidence="2 6" id="KW-0853">WD repeat</keyword>
<dbReference type="EMBL" id="CDMY01000408">
    <property type="protein sequence ID" value="CEM11036.1"/>
    <property type="molecule type" value="Genomic_DNA"/>
</dbReference>
<keyword evidence="5" id="KW-0238">DNA-binding</keyword>
<reference evidence="8 9" key="1">
    <citation type="submission" date="2014-11" db="EMBL/GenBank/DDBJ databases">
        <authorList>
            <person name="Zhu J."/>
            <person name="Qi W."/>
            <person name="Song R."/>
        </authorList>
    </citation>
    <scope>NUCLEOTIDE SEQUENCE [LARGE SCALE GENOMIC DNA]</scope>
</reference>
<accession>A0A0G4FCY8</accession>
<sequence>MPSKRGTGQEQAASAADEPDKKRARSAAPKAVAGSRRSPRLGDTATGAPAAPPAAQPPSRRGQKRSLSSDAPAAASADASAAAAPSISGKQSSDAARAPPSSIRINLRRSDRLKEVEDHKEEERKKQHDVEEVKKREERGSAVAAGGIGTARAHPHHHHQQRKGREGGQAHGGGGVVSLYHRVRARERDMVDIESLRRDVELRRFEETIKRMQLTDAPERISPDGDKVFSFGMCSREPLLLAGNKGGALSVYHLLRRDNYIEENLHEAHIAKVCEVPECSDGTSTKVATASYDGTVCVTDLALLCSNGFGPGRRVGSNKTILQSHGAELPKVTALDVASPTTLAFGNDRGEVYVADLRSKSKTRHRLHVKKVGSLSFNPRDAHILASGGNDGLVHIWDLRRVRDPVWSLGPVRAVKTSSFSPDGRSLLISTLDSLYGVIHNIHGVPQMPHNWRVEGKEKPSAYLRTHGNSFHFFDKKAKIPGCACIAHNNNTGLWITDFDPKWHPRIPGVFTSGSLDRKVEVFVTSFAHPGGHKATLEDDAITISSFAAIHSNYDILASISYGNLAIWAPTKD</sequence>
<feature type="compositionally biased region" description="Low complexity" evidence="7">
    <location>
        <begin position="68"/>
        <end position="86"/>
    </location>
</feature>
<dbReference type="OrthoDB" id="538223at2759"/>
<protein>
    <submittedName>
        <fullName evidence="8">Uncharacterized protein</fullName>
    </submittedName>
</protein>
<keyword evidence="9" id="KW-1185">Reference proteome</keyword>
<dbReference type="InterPro" id="IPR001680">
    <property type="entry name" value="WD40_rpt"/>
</dbReference>
<keyword evidence="3" id="KW-0677">Repeat</keyword>
<evidence type="ECO:0000256" key="1">
    <source>
        <dbReference type="ARBA" id="ARBA00005434"/>
    </source>
</evidence>
<dbReference type="Gene3D" id="2.130.10.10">
    <property type="entry name" value="YVTN repeat-like/Quinoprotein amine dehydrogenase"/>
    <property type="match status" value="1"/>
</dbReference>
<evidence type="ECO:0000313" key="8">
    <source>
        <dbReference type="EMBL" id="CEM11036.1"/>
    </source>
</evidence>
<comment type="similarity">
    <text evidence="1">Belongs to the WD repeat DDB2/WDR76 family.</text>
</comment>
<name>A0A0G4FCY8_VITBC</name>
<dbReference type="PROSITE" id="PS50294">
    <property type="entry name" value="WD_REPEATS_REGION"/>
    <property type="match status" value="1"/>
</dbReference>
<evidence type="ECO:0000256" key="7">
    <source>
        <dbReference type="SAM" id="MobiDB-lite"/>
    </source>
</evidence>
<feature type="repeat" description="WD" evidence="6">
    <location>
        <begin position="365"/>
        <end position="400"/>
    </location>
</feature>
<dbReference type="PANTHER" id="PTHR14773">
    <property type="entry name" value="WD REPEAT-CONTAINING PROTEIN 76"/>
    <property type="match status" value="1"/>
</dbReference>
<dbReference type="PROSITE" id="PS50082">
    <property type="entry name" value="WD_REPEATS_2"/>
    <property type="match status" value="1"/>
</dbReference>
<dbReference type="SUPFAM" id="SSF50978">
    <property type="entry name" value="WD40 repeat-like"/>
    <property type="match status" value="1"/>
</dbReference>
<gene>
    <name evidence="8" type="ORF">Vbra_8999</name>
</gene>
<dbReference type="GO" id="GO:0003677">
    <property type="term" value="F:DNA binding"/>
    <property type="evidence" value="ECO:0007669"/>
    <property type="project" value="UniProtKB-KW"/>
</dbReference>
<feature type="region of interest" description="Disordered" evidence="7">
    <location>
        <begin position="1"/>
        <end position="175"/>
    </location>
</feature>
<evidence type="ECO:0000313" key="9">
    <source>
        <dbReference type="Proteomes" id="UP000041254"/>
    </source>
</evidence>
<proteinExistence type="inferred from homology"/>
<dbReference type="VEuPathDB" id="CryptoDB:Vbra_8999"/>
<dbReference type="AlphaFoldDB" id="A0A0G4FCY8"/>